<gene>
    <name evidence="1" type="ORF">MPL1032_180043</name>
</gene>
<dbReference type="Proteomes" id="UP000182888">
    <property type="component" value="Unassembled WGS sequence"/>
</dbReference>
<proteinExistence type="predicted"/>
<dbReference type="EMBL" id="CCND01000010">
    <property type="protein sequence ID" value="CDX53560.1"/>
    <property type="molecule type" value="Genomic_DNA"/>
</dbReference>
<evidence type="ECO:0000313" key="1">
    <source>
        <dbReference type="EMBL" id="CDX53560.1"/>
    </source>
</evidence>
<sequence>MFAESPGTGEIETQLSTFGGILQVDDYAAYKNLGRCCIPLSWHVATSNLKANRCVRALLGIAK</sequence>
<accession>A0A0K2VTC2</accession>
<name>A0A0K2VTC2_MESPL</name>
<evidence type="ECO:0000313" key="2">
    <source>
        <dbReference type="Proteomes" id="UP000182888"/>
    </source>
</evidence>
<protein>
    <recommendedName>
        <fullName evidence="3">Transposase</fullName>
    </recommendedName>
</protein>
<organism evidence="1 2">
    <name type="scientific">Mesorhizobium plurifarium</name>
    <dbReference type="NCBI Taxonomy" id="69974"/>
    <lineage>
        <taxon>Bacteria</taxon>
        <taxon>Pseudomonadati</taxon>
        <taxon>Pseudomonadota</taxon>
        <taxon>Alphaproteobacteria</taxon>
        <taxon>Hyphomicrobiales</taxon>
        <taxon>Phyllobacteriaceae</taxon>
        <taxon>Mesorhizobium</taxon>
    </lineage>
</organism>
<evidence type="ECO:0008006" key="3">
    <source>
        <dbReference type="Google" id="ProtNLM"/>
    </source>
</evidence>
<dbReference type="AlphaFoldDB" id="A0A0K2VTC2"/>
<reference evidence="2" key="1">
    <citation type="submission" date="2014-08" db="EMBL/GenBank/DDBJ databases">
        <authorList>
            <person name="Edwards T."/>
        </authorList>
    </citation>
    <scope>NUCLEOTIDE SEQUENCE [LARGE SCALE GENOMIC DNA]</scope>
</reference>